<dbReference type="Proteomes" id="UP000800096">
    <property type="component" value="Unassembled WGS sequence"/>
</dbReference>
<reference evidence="1" key="1">
    <citation type="journal article" date="2020" name="Stud. Mycol.">
        <title>101 Dothideomycetes genomes: a test case for predicting lifestyles and emergence of pathogens.</title>
        <authorList>
            <person name="Haridas S."/>
            <person name="Albert R."/>
            <person name="Binder M."/>
            <person name="Bloem J."/>
            <person name="Labutti K."/>
            <person name="Salamov A."/>
            <person name="Andreopoulos B."/>
            <person name="Baker S."/>
            <person name="Barry K."/>
            <person name="Bills G."/>
            <person name="Bluhm B."/>
            <person name="Cannon C."/>
            <person name="Castanera R."/>
            <person name="Culley D."/>
            <person name="Daum C."/>
            <person name="Ezra D."/>
            <person name="Gonzalez J."/>
            <person name="Henrissat B."/>
            <person name="Kuo A."/>
            <person name="Liang C."/>
            <person name="Lipzen A."/>
            <person name="Lutzoni F."/>
            <person name="Magnuson J."/>
            <person name="Mondo S."/>
            <person name="Nolan M."/>
            <person name="Ohm R."/>
            <person name="Pangilinan J."/>
            <person name="Park H.-J."/>
            <person name="Ramirez L."/>
            <person name="Alfaro M."/>
            <person name="Sun H."/>
            <person name="Tritt A."/>
            <person name="Yoshinaga Y."/>
            <person name="Zwiers L.-H."/>
            <person name="Turgeon B."/>
            <person name="Goodwin S."/>
            <person name="Spatafora J."/>
            <person name="Crous P."/>
            <person name="Grigoriev I."/>
        </authorList>
    </citation>
    <scope>NUCLEOTIDE SEQUENCE</scope>
    <source>
        <strain evidence="1">HMLAC05119</strain>
    </source>
</reference>
<gene>
    <name evidence="1" type="ORF">BDU57DRAFT_519445</name>
</gene>
<evidence type="ECO:0000313" key="2">
    <source>
        <dbReference type="Proteomes" id="UP000800096"/>
    </source>
</evidence>
<proteinExistence type="predicted"/>
<protein>
    <submittedName>
        <fullName evidence="1">Uncharacterized protein</fullName>
    </submittedName>
</protein>
<name>A0A6A5QGB4_AMPQU</name>
<evidence type="ECO:0000313" key="1">
    <source>
        <dbReference type="EMBL" id="KAF1914439.1"/>
    </source>
</evidence>
<accession>A0A6A5QGB4</accession>
<keyword evidence="2" id="KW-1185">Reference proteome</keyword>
<dbReference type="OrthoDB" id="2587563at2759"/>
<sequence>MELRDTSSPPMQAMQVDMAQDLVDELLESLRSGQAPQIVFGRTPVCVQPSPEACRAVARCRWCSCRA</sequence>
<organism evidence="1 2">
    <name type="scientific">Ampelomyces quisqualis</name>
    <name type="common">Powdery mildew agent</name>
    <dbReference type="NCBI Taxonomy" id="50730"/>
    <lineage>
        <taxon>Eukaryota</taxon>
        <taxon>Fungi</taxon>
        <taxon>Dikarya</taxon>
        <taxon>Ascomycota</taxon>
        <taxon>Pezizomycotina</taxon>
        <taxon>Dothideomycetes</taxon>
        <taxon>Pleosporomycetidae</taxon>
        <taxon>Pleosporales</taxon>
        <taxon>Pleosporineae</taxon>
        <taxon>Phaeosphaeriaceae</taxon>
        <taxon>Ampelomyces</taxon>
    </lineage>
</organism>
<dbReference type="AlphaFoldDB" id="A0A6A5QGB4"/>
<dbReference type="EMBL" id="ML979137">
    <property type="protein sequence ID" value="KAF1914439.1"/>
    <property type="molecule type" value="Genomic_DNA"/>
</dbReference>